<keyword evidence="2" id="KW-1185">Reference proteome</keyword>
<reference evidence="1 2" key="1">
    <citation type="journal article" date="2016" name="Int. J. Syst. Evol. Microbiol.">
        <title>Arsenicitalea aurantiaca gen. nov., sp. nov., a new member of the family Hyphomicrobiaceae, isolated from high-arsenic sediment.</title>
        <authorList>
            <person name="Mu Y."/>
            <person name="Zhou L."/>
            <person name="Zeng X.C."/>
            <person name="Liu L."/>
            <person name="Pan Y."/>
            <person name="Chen X."/>
            <person name="Wang J."/>
            <person name="Li S."/>
            <person name="Li W.J."/>
            <person name="Wang Y."/>
        </authorList>
    </citation>
    <scope>NUCLEOTIDE SEQUENCE [LARGE SCALE GENOMIC DNA]</scope>
    <source>
        <strain evidence="1 2">42-50</strain>
    </source>
</reference>
<gene>
    <name evidence="1" type="ORF">EMQ25_10825</name>
</gene>
<dbReference type="EMBL" id="RZNJ01000003">
    <property type="protein sequence ID" value="RUT31337.1"/>
    <property type="molecule type" value="Genomic_DNA"/>
</dbReference>
<dbReference type="Proteomes" id="UP000281547">
    <property type="component" value="Unassembled WGS sequence"/>
</dbReference>
<dbReference type="InterPro" id="IPR011227">
    <property type="entry name" value="UCP029730"/>
</dbReference>
<name>A0A433XB70_9HYPH</name>
<keyword evidence="1" id="KW-0378">Hydrolase</keyword>
<dbReference type="RefSeq" id="WP_127188582.1">
    <property type="nucleotide sequence ID" value="NZ_RZNJ01000003.1"/>
</dbReference>
<dbReference type="PIRSF" id="PIRSF029730">
    <property type="entry name" value="UCP029730"/>
    <property type="match status" value="1"/>
</dbReference>
<dbReference type="SUPFAM" id="SSF53187">
    <property type="entry name" value="Zn-dependent exopeptidases"/>
    <property type="match status" value="1"/>
</dbReference>
<dbReference type="GO" id="GO:0016787">
    <property type="term" value="F:hydrolase activity"/>
    <property type="evidence" value="ECO:0007669"/>
    <property type="project" value="UniProtKB-KW"/>
</dbReference>
<protein>
    <submittedName>
        <fullName evidence="1">N-formylglutamate amidohydrolase</fullName>
    </submittedName>
</protein>
<comment type="caution">
    <text evidence="1">The sequence shown here is derived from an EMBL/GenBank/DDBJ whole genome shotgun (WGS) entry which is preliminary data.</text>
</comment>
<dbReference type="Pfam" id="PF05013">
    <property type="entry name" value="FGase"/>
    <property type="match status" value="1"/>
</dbReference>
<dbReference type="InterPro" id="IPR007709">
    <property type="entry name" value="N-FG_amidohydro"/>
</dbReference>
<proteinExistence type="predicted"/>
<dbReference type="Gene3D" id="3.40.630.40">
    <property type="entry name" value="Zn-dependent exopeptidases"/>
    <property type="match status" value="1"/>
</dbReference>
<evidence type="ECO:0000313" key="1">
    <source>
        <dbReference type="EMBL" id="RUT31337.1"/>
    </source>
</evidence>
<organism evidence="1 2">
    <name type="scientific">Arsenicitalea aurantiaca</name>
    <dbReference type="NCBI Taxonomy" id="1783274"/>
    <lineage>
        <taxon>Bacteria</taxon>
        <taxon>Pseudomonadati</taxon>
        <taxon>Pseudomonadota</taxon>
        <taxon>Alphaproteobacteria</taxon>
        <taxon>Hyphomicrobiales</taxon>
        <taxon>Devosiaceae</taxon>
        <taxon>Arsenicitalea</taxon>
    </lineage>
</organism>
<accession>A0A433XB70</accession>
<sequence>MPLSPTATQGEAMRPAPVITINAEGRSPFVLVCDHASNRIPAQFGDLGLGAIERLMHIAWDPGALSVARRLGDMLDAPLVQSTVCRLVVDCNRAPDAPDLMPERSEAILIPGNAGLSEADRKQRVAAYHAPFHAAIEGLLDAREASGRETILVTLHTFTPVFHGQPRPWQIGLIHGRETGFTARLRDALAEDAPNLMIGWNEPYAGLRGVTYTLETHGDGRGLASTMIELRHDEVLDRTGVAAWAGRLARCLEAARLAG</sequence>
<evidence type="ECO:0000313" key="2">
    <source>
        <dbReference type="Proteomes" id="UP000281547"/>
    </source>
</evidence>
<dbReference type="AlphaFoldDB" id="A0A433XB70"/>
<dbReference type="OrthoDB" id="9815326at2"/>